<protein>
    <submittedName>
        <fullName evidence="5">Sugar transferase involved in LPS biosynthesis (Colanic, teichoic acid)</fullName>
    </submittedName>
</protein>
<reference evidence="5 6" key="1">
    <citation type="submission" date="2017-01" db="EMBL/GenBank/DDBJ databases">
        <authorList>
            <person name="Mah S.A."/>
            <person name="Swanson W.J."/>
            <person name="Moy G.W."/>
            <person name="Vacquier V.D."/>
        </authorList>
    </citation>
    <scope>NUCLEOTIDE SEQUENCE [LARGE SCALE GENOMIC DNA]</scope>
    <source>
        <strain evidence="5 6">DSM 21219</strain>
    </source>
</reference>
<dbReference type="AlphaFoldDB" id="A0A1R3WZI2"/>
<keyword evidence="6" id="KW-1185">Reference proteome</keyword>
<evidence type="ECO:0000313" key="6">
    <source>
        <dbReference type="Proteomes" id="UP000192455"/>
    </source>
</evidence>
<dbReference type="Pfam" id="PF02397">
    <property type="entry name" value="Bac_transf"/>
    <property type="match status" value="1"/>
</dbReference>
<keyword evidence="2" id="KW-0270">Exopolysaccharide synthesis</keyword>
<evidence type="ECO:0000256" key="3">
    <source>
        <dbReference type="SAM" id="Phobius"/>
    </source>
</evidence>
<evidence type="ECO:0000256" key="2">
    <source>
        <dbReference type="ARBA" id="ARBA00023169"/>
    </source>
</evidence>
<keyword evidence="3" id="KW-0812">Transmembrane</keyword>
<dbReference type="PANTHER" id="PTHR30576:SF0">
    <property type="entry name" value="UNDECAPRENYL-PHOSPHATE N-ACETYLGALACTOSAMINYL 1-PHOSPHATE TRANSFERASE-RELATED"/>
    <property type="match status" value="1"/>
</dbReference>
<organism evidence="5 6">
    <name type="scientific">Pontibaca methylaminivorans</name>
    <dbReference type="NCBI Taxonomy" id="515897"/>
    <lineage>
        <taxon>Bacteria</taxon>
        <taxon>Pseudomonadati</taxon>
        <taxon>Pseudomonadota</taxon>
        <taxon>Alphaproteobacteria</taxon>
        <taxon>Rhodobacterales</taxon>
        <taxon>Roseobacteraceae</taxon>
        <taxon>Pontibaca</taxon>
    </lineage>
</organism>
<keyword evidence="3" id="KW-1133">Transmembrane helix</keyword>
<dbReference type="EMBL" id="FTPS01000001">
    <property type="protein sequence ID" value="SIT84041.1"/>
    <property type="molecule type" value="Genomic_DNA"/>
</dbReference>
<evidence type="ECO:0000256" key="1">
    <source>
        <dbReference type="ARBA" id="ARBA00006464"/>
    </source>
</evidence>
<dbReference type="STRING" id="515897.SAMN05421849_2033"/>
<dbReference type="PANTHER" id="PTHR30576">
    <property type="entry name" value="COLANIC BIOSYNTHESIS UDP-GLUCOSE LIPID CARRIER TRANSFERASE"/>
    <property type="match status" value="1"/>
</dbReference>
<proteinExistence type="inferred from homology"/>
<name>A0A1R3WZI2_9RHOB</name>
<dbReference type="Proteomes" id="UP000192455">
    <property type="component" value="Unassembled WGS sequence"/>
</dbReference>
<dbReference type="InterPro" id="IPR003362">
    <property type="entry name" value="Bact_transf"/>
</dbReference>
<keyword evidence="3" id="KW-0472">Membrane</keyword>
<sequence>MAGVVPNFGQRFYRRLGKPALDLVFILLTLPLTLPIILLCALALWFEGGNPFYRQARLGKDGRVFHILKLRTMVHNAEARLVEYLRDNPERAEEWHRTQKLRDDPRVTRLGAVLRSSSLDELPQLWNVFRGEMSLVGPRPMLPEQLPLYGDPEAYFAVRPGITGLWQVSSRSDNKFSERCRQDTDYYANLSLGGDLRLMMRTVGVVMRHSGC</sequence>
<comment type="similarity">
    <text evidence="1">Belongs to the bacterial sugar transferase family.</text>
</comment>
<feature type="domain" description="Bacterial sugar transferase" evidence="4">
    <location>
        <begin position="18"/>
        <end position="207"/>
    </location>
</feature>
<dbReference type="OrthoDB" id="9808602at2"/>
<accession>A0A1R3WZI2</accession>
<dbReference type="GO" id="GO:0000271">
    <property type="term" value="P:polysaccharide biosynthetic process"/>
    <property type="evidence" value="ECO:0007669"/>
    <property type="project" value="UniProtKB-KW"/>
</dbReference>
<evidence type="ECO:0000259" key="4">
    <source>
        <dbReference type="Pfam" id="PF02397"/>
    </source>
</evidence>
<gene>
    <name evidence="5" type="ORF">SAMN05421849_2033</name>
</gene>
<evidence type="ECO:0000313" key="5">
    <source>
        <dbReference type="EMBL" id="SIT84041.1"/>
    </source>
</evidence>
<keyword evidence="5" id="KW-0808">Transferase</keyword>
<dbReference type="GO" id="GO:0016780">
    <property type="term" value="F:phosphotransferase activity, for other substituted phosphate groups"/>
    <property type="evidence" value="ECO:0007669"/>
    <property type="project" value="TreeGrafter"/>
</dbReference>
<feature type="transmembrane region" description="Helical" evidence="3">
    <location>
        <begin position="20"/>
        <end position="46"/>
    </location>
</feature>